<dbReference type="eggNOG" id="KOG2764">
    <property type="taxonomic scope" value="Eukaryota"/>
</dbReference>
<dbReference type="InterPro" id="IPR002818">
    <property type="entry name" value="DJ-1/PfpI"/>
</dbReference>
<sequence>MAATSRPKLLAGRKVLLLADFQFEDLELMYPKMRLEEEGAEVSVMGAHPAGIKYTGKYGYPVKSDLCVDNMSTTDAVASYDALLIPGGFAPDYMRRNQAMLDLTVAMADAGRVVASICHGPWMLCSARRTDGSPLAKGIRATCFSACKDDLINAGAQRWWTASSCRAGGPFITARTPADLTPFLHAIIDEMAK</sequence>
<dbReference type="Proteomes" id="UP000013827">
    <property type="component" value="Unassembled WGS sequence"/>
</dbReference>
<proteinExistence type="inferred from homology"/>
<dbReference type="Gene3D" id="3.40.50.880">
    <property type="match status" value="1"/>
</dbReference>
<organism evidence="3 4">
    <name type="scientific">Emiliania huxleyi (strain CCMP1516)</name>
    <dbReference type="NCBI Taxonomy" id="280463"/>
    <lineage>
        <taxon>Eukaryota</taxon>
        <taxon>Haptista</taxon>
        <taxon>Haptophyta</taxon>
        <taxon>Prymnesiophyceae</taxon>
        <taxon>Isochrysidales</taxon>
        <taxon>Noelaerhabdaceae</taxon>
        <taxon>Emiliania</taxon>
    </lineage>
</organism>
<feature type="domain" description="DJ-1/PfpI" evidence="2">
    <location>
        <begin position="13"/>
        <end position="189"/>
    </location>
</feature>
<reference evidence="3" key="2">
    <citation type="submission" date="2024-10" db="UniProtKB">
        <authorList>
            <consortium name="EnsemblProtists"/>
        </authorList>
    </citation>
    <scope>IDENTIFICATION</scope>
</reference>
<dbReference type="PaxDb" id="2903-EOD23812"/>
<reference evidence="4" key="1">
    <citation type="journal article" date="2013" name="Nature">
        <title>Pan genome of the phytoplankton Emiliania underpins its global distribution.</title>
        <authorList>
            <person name="Read B.A."/>
            <person name="Kegel J."/>
            <person name="Klute M.J."/>
            <person name="Kuo A."/>
            <person name="Lefebvre S.C."/>
            <person name="Maumus F."/>
            <person name="Mayer C."/>
            <person name="Miller J."/>
            <person name="Monier A."/>
            <person name="Salamov A."/>
            <person name="Young J."/>
            <person name="Aguilar M."/>
            <person name="Claverie J.M."/>
            <person name="Frickenhaus S."/>
            <person name="Gonzalez K."/>
            <person name="Herman E.K."/>
            <person name="Lin Y.C."/>
            <person name="Napier J."/>
            <person name="Ogata H."/>
            <person name="Sarno A.F."/>
            <person name="Shmutz J."/>
            <person name="Schroeder D."/>
            <person name="de Vargas C."/>
            <person name="Verret F."/>
            <person name="von Dassow P."/>
            <person name="Valentin K."/>
            <person name="Van de Peer Y."/>
            <person name="Wheeler G."/>
            <person name="Dacks J.B."/>
            <person name="Delwiche C.F."/>
            <person name="Dyhrman S.T."/>
            <person name="Glockner G."/>
            <person name="John U."/>
            <person name="Richards T."/>
            <person name="Worden A.Z."/>
            <person name="Zhang X."/>
            <person name="Grigoriev I.V."/>
            <person name="Allen A.E."/>
            <person name="Bidle K."/>
            <person name="Borodovsky M."/>
            <person name="Bowler C."/>
            <person name="Brownlee C."/>
            <person name="Cock J.M."/>
            <person name="Elias M."/>
            <person name="Gladyshev V.N."/>
            <person name="Groth M."/>
            <person name="Guda C."/>
            <person name="Hadaegh A."/>
            <person name="Iglesias-Rodriguez M.D."/>
            <person name="Jenkins J."/>
            <person name="Jones B.M."/>
            <person name="Lawson T."/>
            <person name="Leese F."/>
            <person name="Lindquist E."/>
            <person name="Lobanov A."/>
            <person name="Lomsadze A."/>
            <person name="Malik S.B."/>
            <person name="Marsh M.E."/>
            <person name="Mackinder L."/>
            <person name="Mock T."/>
            <person name="Mueller-Roeber B."/>
            <person name="Pagarete A."/>
            <person name="Parker M."/>
            <person name="Probert I."/>
            <person name="Quesneville H."/>
            <person name="Raines C."/>
            <person name="Rensing S.A."/>
            <person name="Riano-Pachon D.M."/>
            <person name="Richier S."/>
            <person name="Rokitta S."/>
            <person name="Shiraiwa Y."/>
            <person name="Soanes D.M."/>
            <person name="van der Giezen M."/>
            <person name="Wahlund T.M."/>
            <person name="Williams B."/>
            <person name="Wilson W."/>
            <person name="Wolfe G."/>
            <person name="Wurch L.L."/>
        </authorList>
    </citation>
    <scope>NUCLEOTIDE SEQUENCE</scope>
</reference>
<dbReference type="InterPro" id="IPR029062">
    <property type="entry name" value="Class_I_gatase-like"/>
</dbReference>
<keyword evidence="4" id="KW-1185">Reference proteome</keyword>
<dbReference type="AlphaFoldDB" id="A0A0D3JJX7"/>
<dbReference type="OMA" id="VISHACI"/>
<dbReference type="PROSITE" id="PS51276">
    <property type="entry name" value="PEPTIDASE_C56_PFPI"/>
    <property type="match status" value="1"/>
</dbReference>
<dbReference type="PANTHER" id="PTHR42733:SF13">
    <property type="entry name" value="DJ-1_PFPI DOMAIN-CONTAINING PROTEIN"/>
    <property type="match status" value="1"/>
</dbReference>
<accession>A0A0D3JJX7</accession>
<dbReference type="SUPFAM" id="SSF52317">
    <property type="entry name" value="Class I glutamine amidotransferase-like"/>
    <property type="match status" value="1"/>
</dbReference>
<evidence type="ECO:0000313" key="3">
    <source>
        <dbReference type="EnsemblProtists" id="EOD23812"/>
    </source>
</evidence>
<evidence type="ECO:0000313" key="4">
    <source>
        <dbReference type="Proteomes" id="UP000013827"/>
    </source>
</evidence>
<name>A0A0D3JJX7_EMIH1</name>
<evidence type="ECO:0000259" key="2">
    <source>
        <dbReference type="Pfam" id="PF01965"/>
    </source>
</evidence>
<protein>
    <recommendedName>
        <fullName evidence="2">DJ-1/PfpI domain-containing protein</fullName>
    </recommendedName>
</protein>
<dbReference type="Pfam" id="PF01965">
    <property type="entry name" value="DJ-1_PfpI"/>
    <property type="match status" value="1"/>
</dbReference>
<dbReference type="InterPro" id="IPR006286">
    <property type="entry name" value="C56_PfpI-like"/>
</dbReference>
<dbReference type="EnsemblProtists" id="EOD23812">
    <property type="protein sequence ID" value="EOD23812"/>
    <property type="gene ID" value="EMIHUDRAFT_74273"/>
</dbReference>
<dbReference type="KEGG" id="ehx:EMIHUDRAFT_74273"/>
<dbReference type="GeneID" id="17269356"/>
<dbReference type="HOGENOM" id="CLU_000445_44_4_1"/>
<evidence type="ECO:0000256" key="1">
    <source>
        <dbReference type="ARBA" id="ARBA00008542"/>
    </source>
</evidence>
<dbReference type="CDD" id="cd03134">
    <property type="entry name" value="GATase1_PfpI_like"/>
    <property type="match status" value="1"/>
</dbReference>
<dbReference type="PANTHER" id="PTHR42733">
    <property type="entry name" value="DJ-1 PROTEIN"/>
    <property type="match status" value="1"/>
</dbReference>
<dbReference type="STRING" id="2903.R1CMH4"/>
<dbReference type="RefSeq" id="XP_005776241.1">
    <property type="nucleotide sequence ID" value="XM_005776184.1"/>
</dbReference>
<comment type="similarity">
    <text evidence="1">Belongs to the peptidase C56 family.</text>
</comment>